<name>A0A5B7JR06_PORTR</name>
<evidence type="ECO:0000313" key="1">
    <source>
        <dbReference type="EMBL" id="MPC95547.1"/>
    </source>
</evidence>
<reference evidence="1 2" key="1">
    <citation type="submission" date="2019-05" db="EMBL/GenBank/DDBJ databases">
        <title>Another draft genome of Portunus trituberculatus and its Hox gene families provides insights of decapod evolution.</title>
        <authorList>
            <person name="Jeong J.-H."/>
            <person name="Song I."/>
            <person name="Kim S."/>
            <person name="Choi T."/>
            <person name="Kim D."/>
            <person name="Ryu S."/>
            <person name="Kim W."/>
        </authorList>
    </citation>
    <scope>NUCLEOTIDE SEQUENCE [LARGE SCALE GENOMIC DNA]</scope>
    <source>
        <tissue evidence="1">Muscle</tissue>
    </source>
</reference>
<organism evidence="1 2">
    <name type="scientific">Portunus trituberculatus</name>
    <name type="common">Swimming crab</name>
    <name type="synonym">Neptunus trituberculatus</name>
    <dbReference type="NCBI Taxonomy" id="210409"/>
    <lineage>
        <taxon>Eukaryota</taxon>
        <taxon>Metazoa</taxon>
        <taxon>Ecdysozoa</taxon>
        <taxon>Arthropoda</taxon>
        <taxon>Crustacea</taxon>
        <taxon>Multicrustacea</taxon>
        <taxon>Malacostraca</taxon>
        <taxon>Eumalacostraca</taxon>
        <taxon>Eucarida</taxon>
        <taxon>Decapoda</taxon>
        <taxon>Pleocyemata</taxon>
        <taxon>Brachyura</taxon>
        <taxon>Eubrachyura</taxon>
        <taxon>Portunoidea</taxon>
        <taxon>Portunidae</taxon>
        <taxon>Portuninae</taxon>
        <taxon>Portunus</taxon>
    </lineage>
</organism>
<evidence type="ECO:0000313" key="2">
    <source>
        <dbReference type="Proteomes" id="UP000324222"/>
    </source>
</evidence>
<protein>
    <submittedName>
        <fullName evidence="1">Uncharacterized protein</fullName>
    </submittedName>
</protein>
<proteinExistence type="predicted"/>
<dbReference type="Proteomes" id="UP000324222">
    <property type="component" value="Unassembled WGS sequence"/>
</dbReference>
<accession>A0A5B7JR06</accession>
<keyword evidence="2" id="KW-1185">Reference proteome</keyword>
<dbReference type="AlphaFoldDB" id="A0A5B7JR06"/>
<dbReference type="EMBL" id="VSRR010102660">
    <property type="protein sequence ID" value="MPC95547.1"/>
    <property type="molecule type" value="Genomic_DNA"/>
</dbReference>
<comment type="caution">
    <text evidence="1">The sequence shown here is derived from an EMBL/GenBank/DDBJ whole genome shotgun (WGS) entry which is preliminary data.</text>
</comment>
<gene>
    <name evidence="1" type="ORF">E2C01_090764</name>
</gene>
<sequence>MMARLCPQRISNHSCPGACGGLLIRAPGDGEDQAALALGVWGRAAQPTGWCSLRFKVALITWLFFVKLLIRERRIFLANYVDLAPGECRASCFSP</sequence>